<keyword evidence="9 14" id="KW-0406">Ion transport</keyword>
<accession>A0ABV7Q485</accession>
<keyword evidence="7 14" id="KW-1133">Transmembrane helix</keyword>
<feature type="transmembrane region" description="Helical" evidence="14">
    <location>
        <begin position="163"/>
        <end position="186"/>
    </location>
</feature>
<feature type="transmembrane region" description="Helical" evidence="14">
    <location>
        <begin position="240"/>
        <end position="262"/>
    </location>
</feature>
<dbReference type="InterPro" id="IPR011851">
    <property type="entry name" value="Na/Pro_symporter"/>
</dbReference>
<feature type="transmembrane region" description="Helical" evidence="14">
    <location>
        <begin position="125"/>
        <end position="151"/>
    </location>
</feature>
<keyword evidence="10 14" id="KW-0472">Membrane</keyword>
<evidence type="ECO:0000256" key="11">
    <source>
        <dbReference type="ARBA" id="ARBA00023201"/>
    </source>
</evidence>
<evidence type="ECO:0000256" key="14">
    <source>
        <dbReference type="RuleBase" id="RU366012"/>
    </source>
</evidence>
<keyword evidence="3 14" id="KW-0813">Transport</keyword>
<feature type="transmembrane region" description="Helical" evidence="14">
    <location>
        <begin position="283"/>
        <end position="310"/>
    </location>
</feature>
<feature type="transmembrane region" description="Helical" evidence="14">
    <location>
        <begin position="406"/>
        <end position="427"/>
    </location>
</feature>
<dbReference type="Pfam" id="PF00474">
    <property type="entry name" value="SSF"/>
    <property type="match status" value="1"/>
</dbReference>
<feature type="transmembrane region" description="Helical" evidence="14">
    <location>
        <begin position="330"/>
        <end position="357"/>
    </location>
</feature>
<gene>
    <name evidence="15" type="primary">putP</name>
    <name evidence="15" type="ORF">ACFO8M_19090</name>
</gene>
<dbReference type="Gene3D" id="1.20.1730.10">
    <property type="entry name" value="Sodium/glucose cotransporter"/>
    <property type="match status" value="1"/>
</dbReference>
<keyword evidence="4 14" id="KW-1003">Cell membrane</keyword>
<feature type="transmembrane region" description="Helical" evidence="14">
    <location>
        <begin position="378"/>
        <end position="400"/>
    </location>
</feature>
<feature type="transmembrane region" description="Helical" evidence="14">
    <location>
        <begin position="434"/>
        <end position="453"/>
    </location>
</feature>
<keyword evidence="8 14" id="KW-0915">Sodium</keyword>
<keyword evidence="5 14" id="KW-0812">Transmembrane</keyword>
<organism evidence="15 16">
    <name type="scientific">Glycomyces rhizosphaerae</name>
    <dbReference type="NCBI Taxonomy" id="2054422"/>
    <lineage>
        <taxon>Bacteria</taxon>
        <taxon>Bacillati</taxon>
        <taxon>Actinomycetota</taxon>
        <taxon>Actinomycetes</taxon>
        <taxon>Glycomycetales</taxon>
        <taxon>Glycomycetaceae</taxon>
        <taxon>Glycomyces</taxon>
    </lineage>
</organism>
<evidence type="ECO:0000256" key="3">
    <source>
        <dbReference type="ARBA" id="ARBA00022448"/>
    </source>
</evidence>
<dbReference type="NCBIfam" id="TIGR02121">
    <property type="entry name" value="Na_Pro_sym"/>
    <property type="match status" value="1"/>
</dbReference>
<evidence type="ECO:0000256" key="8">
    <source>
        <dbReference type="ARBA" id="ARBA00023053"/>
    </source>
</evidence>
<dbReference type="RefSeq" id="WP_387978465.1">
    <property type="nucleotide sequence ID" value="NZ_JBHRWO010000019.1"/>
</dbReference>
<comment type="similarity">
    <text evidence="2 13">Belongs to the sodium:solute symporter (SSF) (TC 2.A.21) family.</text>
</comment>
<comment type="caution">
    <text evidence="15">The sequence shown here is derived from an EMBL/GenBank/DDBJ whole genome shotgun (WGS) entry which is preliminary data.</text>
</comment>
<evidence type="ECO:0000313" key="15">
    <source>
        <dbReference type="EMBL" id="MFC3494594.1"/>
    </source>
</evidence>
<evidence type="ECO:0000256" key="1">
    <source>
        <dbReference type="ARBA" id="ARBA00004651"/>
    </source>
</evidence>
<evidence type="ECO:0000256" key="9">
    <source>
        <dbReference type="ARBA" id="ARBA00023065"/>
    </source>
</evidence>
<evidence type="ECO:0000256" key="2">
    <source>
        <dbReference type="ARBA" id="ARBA00006434"/>
    </source>
</evidence>
<dbReference type="InterPro" id="IPR038377">
    <property type="entry name" value="Na/Glc_symporter_sf"/>
</dbReference>
<evidence type="ECO:0000256" key="7">
    <source>
        <dbReference type="ARBA" id="ARBA00022989"/>
    </source>
</evidence>
<evidence type="ECO:0000256" key="6">
    <source>
        <dbReference type="ARBA" id="ARBA00022847"/>
    </source>
</evidence>
<proteinExistence type="inferred from homology"/>
<protein>
    <recommendedName>
        <fullName evidence="14">Sodium/proline symporter</fullName>
    </recommendedName>
    <alternativeName>
        <fullName evidence="14">Proline permease</fullName>
    </alternativeName>
</protein>
<dbReference type="PANTHER" id="PTHR48086">
    <property type="entry name" value="SODIUM/PROLINE SYMPORTER-RELATED"/>
    <property type="match status" value="1"/>
</dbReference>
<keyword evidence="6 14" id="KW-0769">Symport</keyword>
<keyword evidence="11 14" id="KW-0739">Sodium transport</keyword>
<feature type="transmembrane region" description="Helical" evidence="14">
    <location>
        <begin position="459"/>
        <end position="477"/>
    </location>
</feature>
<keyword evidence="14" id="KW-0029">Amino-acid transport</keyword>
<dbReference type="PROSITE" id="PS00457">
    <property type="entry name" value="NA_SOLUT_SYMP_2"/>
    <property type="match status" value="1"/>
</dbReference>
<dbReference type="CDD" id="cd11475">
    <property type="entry name" value="SLC5sbd_PutP"/>
    <property type="match status" value="1"/>
</dbReference>
<dbReference type="EMBL" id="JBHRWO010000019">
    <property type="protein sequence ID" value="MFC3494594.1"/>
    <property type="molecule type" value="Genomic_DNA"/>
</dbReference>
<dbReference type="InterPro" id="IPR050277">
    <property type="entry name" value="Sodium:Solute_Symporter"/>
</dbReference>
<keyword evidence="16" id="KW-1185">Reference proteome</keyword>
<dbReference type="PROSITE" id="PS50283">
    <property type="entry name" value="NA_SOLUT_SYMP_3"/>
    <property type="match status" value="1"/>
</dbReference>
<comment type="subcellular location">
    <subcellularLocation>
        <location evidence="1 14">Cell membrane</location>
        <topology evidence="1 14">Multi-pass membrane protein</topology>
    </subcellularLocation>
</comment>
<evidence type="ECO:0000256" key="10">
    <source>
        <dbReference type="ARBA" id="ARBA00023136"/>
    </source>
</evidence>
<comment type="function">
    <text evidence="14">Catalyzes the sodium-dependent uptake of extracellular L-proline.</text>
</comment>
<feature type="transmembrane region" description="Helical" evidence="14">
    <location>
        <begin position="193"/>
        <end position="213"/>
    </location>
</feature>
<dbReference type="NCBIfam" id="TIGR00813">
    <property type="entry name" value="sss"/>
    <property type="match status" value="1"/>
</dbReference>
<reference evidence="16" key="1">
    <citation type="journal article" date="2019" name="Int. J. Syst. Evol. Microbiol.">
        <title>The Global Catalogue of Microorganisms (GCM) 10K type strain sequencing project: providing services to taxonomists for standard genome sequencing and annotation.</title>
        <authorList>
            <consortium name="The Broad Institute Genomics Platform"/>
            <consortium name="The Broad Institute Genome Sequencing Center for Infectious Disease"/>
            <person name="Wu L."/>
            <person name="Ma J."/>
        </authorList>
    </citation>
    <scope>NUCLEOTIDE SEQUENCE [LARGE SCALE GENOMIC DNA]</scope>
    <source>
        <strain evidence="16">CGMCC 4.7396</strain>
    </source>
</reference>
<evidence type="ECO:0000256" key="4">
    <source>
        <dbReference type="ARBA" id="ARBA00022475"/>
    </source>
</evidence>
<feature type="transmembrane region" description="Helical" evidence="14">
    <location>
        <begin position="77"/>
        <end position="94"/>
    </location>
</feature>
<dbReference type="InterPro" id="IPR001734">
    <property type="entry name" value="Na/solute_symporter"/>
</dbReference>
<feature type="transmembrane region" description="Helical" evidence="14">
    <location>
        <begin position="6"/>
        <end position="27"/>
    </location>
</feature>
<evidence type="ECO:0000256" key="12">
    <source>
        <dbReference type="ARBA" id="ARBA00033708"/>
    </source>
</evidence>
<name>A0ABV7Q485_9ACTN</name>
<dbReference type="PANTHER" id="PTHR48086:SF3">
    <property type="entry name" value="SODIUM_PROLINE SYMPORTER"/>
    <property type="match status" value="1"/>
</dbReference>
<evidence type="ECO:0000256" key="5">
    <source>
        <dbReference type="ARBA" id="ARBA00022692"/>
    </source>
</evidence>
<sequence length="512" mass="54744">MVELNGPIVTTFIAYLIVMVLIGIWVYKRTKTLADFALGGRSLNAPTAALSAQASDMSGWLLMGLPGAIYAAGIGEAWIAIGLAAGTYLNWLFVAPRLRTYTERAHNAISLSAYFESRFEDRTHLLRIVSALIIFVFFTVYVASGLVAGGLLFEDIFNIDATLAMTIAALVVVVYTFLGGFLAVSFTDFVQGVLMFIALVAVPAMAIGALGGFDAMFGEVERTNPNLLNWIDEASYADGAWGTGGTLSFVAIAGLLAWGLGYPGQPHILARFMGIRSAKDIPVARRIAMAWVLICLIAAVLIGLAGIAFIEEPLANPETVFLTLVQDQFNPWIAGLFLSAVLAAIMSTADSQLLVASTAVSEDFYRRYARREARDSELVWIGRAAVVAVAVIAYALALQGGSVLDIVAYAWAGFGAAFGPIIILSLYWTRMTWIGALAGMLAGAGTVVTWEALDSPGGVYSLLPGFAAGLLAAWIGGSLGRRPERVWIGNYRNATPEDLEPTVKNGLRDRFI</sequence>
<comment type="catalytic activity">
    <reaction evidence="12">
        <text>L-proline(in) + Na(+)(in) = L-proline(out) + Na(+)(out)</text>
        <dbReference type="Rhea" id="RHEA:28967"/>
        <dbReference type="ChEBI" id="CHEBI:29101"/>
        <dbReference type="ChEBI" id="CHEBI:60039"/>
    </reaction>
</comment>
<evidence type="ECO:0000256" key="13">
    <source>
        <dbReference type="RuleBase" id="RU362091"/>
    </source>
</evidence>
<evidence type="ECO:0000313" key="16">
    <source>
        <dbReference type="Proteomes" id="UP001595712"/>
    </source>
</evidence>
<dbReference type="InterPro" id="IPR018212">
    <property type="entry name" value="Na/solute_symporter_CS"/>
</dbReference>
<dbReference type="Proteomes" id="UP001595712">
    <property type="component" value="Unassembled WGS sequence"/>
</dbReference>